<gene>
    <name evidence="3" type="ORF">Aud_005891</name>
</gene>
<organism evidence="3 4">
    <name type="scientific">Aspergillus udagawae</name>
    <dbReference type="NCBI Taxonomy" id="91492"/>
    <lineage>
        <taxon>Eukaryota</taxon>
        <taxon>Fungi</taxon>
        <taxon>Dikarya</taxon>
        <taxon>Ascomycota</taxon>
        <taxon>Pezizomycotina</taxon>
        <taxon>Eurotiomycetes</taxon>
        <taxon>Eurotiomycetidae</taxon>
        <taxon>Eurotiales</taxon>
        <taxon>Aspergillaceae</taxon>
        <taxon>Aspergillus</taxon>
        <taxon>Aspergillus subgen. Fumigati</taxon>
    </lineage>
</organism>
<dbReference type="AlphaFoldDB" id="A0A8E0QV96"/>
<evidence type="ECO:0000259" key="2">
    <source>
        <dbReference type="Pfam" id="PF09995"/>
    </source>
</evidence>
<dbReference type="GO" id="GO:0016491">
    <property type="term" value="F:oxidoreductase activity"/>
    <property type="evidence" value="ECO:0007669"/>
    <property type="project" value="InterPro"/>
</dbReference>
<evidence type="ECO:0000313" key="4">
    <source>
        <dbReference type="Proteomes" id="UP000036893"/>
    </source>
</evidence>
<keyword evidence="1" id="KW-1133">Transmembrane helix</keyword>
<dbReference type="GeneID" id="66993368"/>
<proteinExistence type="predicted"/>
<dbReference type="PANTHER" id="PTHR36124:SF1">
    <property type="entry name" value="ER-BOUND OXYGENASE MPAB_MPAB'_RUBBER OXYGENASE CATALYTIC DOMAIN-CONTAINING PROTEIN"/>
    <property type="match status" value="1"/>
</dbReference>
<dbReference type="InterPro" id="IPR046366">
    <property type="entry name" value="MPAB"/>
</dbReference>
<dbReference type="Pfam" id="PF09995">
    <property type="entry name" value="MPAB_Lcp_cat"/>
    <property type="match status" value="1"/>
</dbReference>
<feature type="transmembrane region" description="Helical" evidence="1">
    <location>
        <begin position="27"/>
        <end position="46"/>
    </location>
</feature>
<dbReference type="InterPro" id="IPR018713">
    <property type="entry name" value="MPAB/Lcp_cat_dom"/>
</dbReference>
<accession>A0A8E0QV96</accession>
<comment type="caution">
    <text evidence="3">The sequence shown here is derived from an EMBL/GenBank/DDBJ whole genome shotgun (WGS) entry which is preliminary data.</text>
</comment>
<protein>
    <recommendedName>
        <fullName evidence="2">ER-bound oxygenase mpaB/mpaB'/Rubber oxygenase catalytic domain-containing protein</fullName>
    </recommendedName>
</protein>
<reference evidence="3" key="1">
    <citation type="journal article" date="2015" name="Genome Announc.">
        <title>Draft Genome Sequence of the Pathogenic Filamentous Fungus Aspergillus udagawae Strain IFM 46973T.</title>
        <authorList>
            <person name="Kusuya Y."/>
            <person name="Takahashi-Nakaguchi A."/>
            <person name="Takahashi H."/>
            <person name="Yaguchi T."/>
        </authorList>
    </citation>
    <scope>NUCLEOTIDE SEQUENCE</scope>
    <source>
        <strain evidence="3">IFM 46973</strain>
    </source>
</reference>
<dbReference type="EMBL" id="BBXM02000004">
    <property type="protein sequence ID" value="GIC89476.1"/>
    <property type="molecule type" value="Genomic_DNA"/>
</dbReference>
<keyword evidence="1" id="KW-0812">Transmembrane</keyword>
<dbReference type="PANTHER" id="PTHR36124">
    <property type="match status" value="1"/>
</dbReference>
<sequence length="449" mass="51636">MDKLQLTLQAVQHQSMHILNQYTKHPWLYTAACLVVYLALTLSLRFQRLRSIKARYRKYSTRESLASMTGHDAWAIQKQILQLEFPFTALKALQFALFRVPYLYSPSPPSCSFILIEVQTYGIPSISALLLQTSQFSNPATSFKRYADTGILIGEFMGFEPTSDRAITALARTKLLHAGYRASGKILETDMLYTLSLFALEPVRFVERYEWRGLSALEKCAVGTYWKSVGDALGISYEVLPGGPDEFRDGLQWLEEMGDWSRRYEEERMKAAPPNRAVADKTMDVLVYGMPGWVKGFGVSVATCVMDERLRKAMMYDPPPRVIKAIFGAAVVIRRFCLRYLALPRPYFMRLDVFTEKPNEFGRHHVQQWNGMPYYVQPTLWNRWGPSAWVQRLMGLPLPGDEGDKYYPRGYYTPDVGPKYFEGKGRKTLEEIKEKLRVQRTGKSPFIKL</sequence>
<feature type="domain" description="ER-bound oxygenase mpaB/mpaB'/Rubber oxygenase catalytic" evidence="2">
    <location>
        <begin position="141"/>
        <end position="334"/>
    </location>
</feature>
<keyword evidence="1" id="KW-0472">Membrane</keyword>
<name>A0A8E0QV96_9EURO</name>
<dbReference type="Proteomes" id="UP000036893">
    <property type="component" value="Unassembled WGS sequence"/>
</dbReference>
<reference evidence="3" key="2">
    <citation type="submission" date="2021-01" db="EMBL/GenBank/DDBJ databases">
        <title>Pan-genome distribution and transcriptional activeness of fungal secondary metabolism genes in Aspergillus section Fumigati.</title>
        <authorList>
            <person name="Takahashi H."/>
            <person name="Umemura M."/>
            <person name="Ninomiya A."/>
            <person name="Kusuya Y."/>
            <person name="Urayama S."/>
            <person name="Shimizu M."/>
            <person name="Watanabe A."/>
            <person name="Kamei K."/>
            <person name="Yaguchi T."/>
            <person name="Hagiwara D."/>
        </authorList>
    </citation>
    <scope>NUCLEOTIDE SEQUENCE</scope>
    <source>
        <strain evidence="3">IFM 46973</strain>
    </source>
</reference>
<dbReference type="RefSeq" id="XP_043146742.1">
    <property type="nucleotide sequence ID" value="XM_043290807.1"/>
</dbReference>
<evidence type="ECO:0000256" key="1">
    <source>
        <dbReference type="SAM" id="Phobius"/>
    </source>
</evidence>
<evidence type="ECO:0000313" key="3">
    <source>
        <dbReference type="EMBL" id="GIC89476.1"/>
    </source>
</evidence>